<protein>
    <submittedName>
        <fullName evidence="2">Uncharacterized protein</fullName>
    </submittedName>
</protein>
<keyword evidence="1" id="KW-0732">Signal</keyword>
<reference evidence="2" key="1">
    <citation type="journal article" date="2020" name="Fungal Divers.">
        <title>Resolving the Mortierellaceae phylogeny through synthesis of multi-gene phylogenetics and phylogenomics.</title>
        <authorList>
            <person name="Vandepol N."/>
            <person name="Liber J."/>
            <person name="Desiro A."/>
            <person name="Na H."/>
            <person name="Kennedy M."/>
            <person name="Barry K."/>
            <person name="Grigoriev I.V."/>
            <person name="Miller A.N."/>
            <person name="O'Donnell K."/>
            <person name="Stajich J.E."/>
            <person name="Bonito G."/>
        </authorList>
    </citation>
    <scope>NUCLEOTIDE SEQUENCE</scope>
    <source>
        <strain evidence="2">NRRL 2769</strain>
    </source>
</reference>
<accession>A0A9P6MS67</accession>
<feature type="signal peptide" evidence="1">
    <location>
        <begin position="1"/>
        <end position="21"/>
    </location>
</feature>
<dbReference type="Proteomes" id="UP000703661">
    <property type="component" value="Unassembled WGS sequence"/>
</dbReference>
<sequence length="228" mass="24437">MKFTAFVPAVLALSFFSAAQATSSMVKRDHSDLNTVVNVFVEAHANVAAEACAKITASICADVDIKLHAKANVLGGVVTADADVEKIRVSAKAQVDADIKARVDAEVKAIVLVPIKASVEKVVVKLCPLLEKECIKKNASKIVAKVNADVDVSIKKLLVNLKVDLPAHIRARAKIIVRELCVHAGIADLSAKVRVFIASNIDVHVKACVKVWAKLWAKVKIVARIRAL</sequence>
<evidence type="ECO:0000256" key="1">
    <source>
        <dbReference type="SAM" id="SignalP"/>
    </source>
</evidence>
<dbReference type="AlphaFoldDB" id="A0A9P6MS67"/>
<organism evidence="2 3">
    <name type="scientific">Entomortierella chlamydospora</name>
    <dbReference type="NCBI Taxonomy" id="101097"/>
    <lineage>
        <taxon>Eukaryota</taxon>
        <taxon>Fungi</taxon>
        <taxon>Fungi incertae sedis</taxon>
        <taxon>Mucoromycota</taxon>
        <taxon>Mortierellomycotina</taxon>
        <taxon>Mortierellomycetes</taxon>
        <taxon>Mortierellales</taxon>
        <taxon>Mortierellaceae</taxon>
        <taxon>Entomortierella</taxon>
    </lineage>
</organism>
<name>A0A9P6MS67_9FUNG</name>
<gene>
    <name evidence="2" type="ORF">BGZ80_000428</name>
</gene>
<feature type="chain" id="PRO_5040249988" evidence="1">
    <location>
        <begin position="22"/>
        <end position="228"/>
    </location>
</feature>
<dbReference type="EMBL" id="JAAAID010001088">
    <property type="protein sequence ID" value="KAG0011786.1"/>
    <property type="molecule type" value="Genomic_DNA"/>
</dbReference>
<proteinExistence type="predicted"/>
<comment type="caution">
    <text evidence="2">The sequence shown here is derived from an EMBL/GenBank/DDBJ whole genome shotgun (WGS) entry which is preliminary data.</text>
</comment>
<evidence type="ECO:0000313" key="3">
    <source>
        <dbReference type="Proteomes" id="UP000703661"/>
    </source>
</evidence>
<evidence type="ECO:0000313" key="2">
    <source>
        <dbReference type="EMBL" id="KAG0011786.1"/>
    </source>
</evidence>
<dbReference type="OrthoDB" id="2433642at2759"/>
<keyword evidence="3" id="KW-1185">Reference proteome</keyword>